<gene>
    <name evidence="2" type="ORF">CF651_03640</name>
</gene>
<keyword evidence="3" id="KW-1185">Reference proteome</keyword>
<comment type="caution">
    <text evidence="2">The sequence shown here is derived from an EMBL/GenBank/DDBJ whole genome shotgun (WGS) entry which is preliminary data.</text>
</comment>
<evidence type="ECO:0000313" key="2">
    <source>
        <dbReference type="EMBL" id="OXM88193.1"/>
    </source>
</evidence>
<name>A0A229UXW5_9BACL</name>
<keyword evidence="1" id="KW-0472">Membrane</keyword>
<keyword evidence="1" id="KW-1133">Transmembrane helix</keyword>
<feature type="transmembrane region" description="Helical" evidence="1">
    <location>
        <begin position="16"/>
        <end position="34"/>
    </location>
</feature>
<sequence>MEEQKETIHSTNRWRFAVYIGLWAGIIWGAVKIMEHFFKFTSLPPGFLVEPFFKRSFLLSWQGYIVGWGMFILFSIFASLLYTLLLAKASGPWAGVGYGAGWWAVIFLLVGPVTGMMNWIAFMDWNTIVTEICLFLVWGLFIGYSIALEFTDERIREPFGKNVHRPEPES</sequence>
<keyword evidence="1" id="KW-0812">Transmembrane</keyword>
<protein>
    <submittedName>
        <fullName evidence="2">Uncharacterized protein</fullName>
    </submittedName>
</protein>
<evidence type="ECO:0000313" key="3">
    <source>
        <dbReference type="Proteomes" id="UP000215509"/>
    </source>
</evidence>
<dbReference type="Proteomes" id="UP000215509">
    <property type="component" value="Unassembled WGS sequence"/>
</dbReference>
<dbReference type="AlphaFoldDB" id="A0A229UXW5"/>
<dbReference type="OrthoDB" id="2691442at2"/>
<feature type="transmembrane region" description="Helical" evidence="1">
    <location>
        <begin position="128"/>
        <end position="147"/>
    </location>
</feature>
<dbReference type="EMBL" id="NMQW01000002">
    <property type="protein sequence ID" value="OXM88193.1"/>
    <property type="molecule type" value="Genomic_DNA"/>
</dbReference>
<organism evidence="2 3">
    <name type="scientific">Paenibacillus rigui</name>
    <dbReference type="NCBI Taxonomy" id="554312"/>
    <lineage>
        <taxon>Bacteria</taxon>
        <taxon>Bacillati</taxon>
        <taxon>Bacillota</taxon>
        <taxon>Bacilli</taxon>
        <taxon>Bacillales</taxon>
        <taxon>Paenibacillaceae</taxon>
        <taxon>Paenibacillus</taxon>
    </lineage>
</organism>
<dbReference type="InterPro" id="IPR024563">
    <property type="entry name" value="YqhR"/>
</dbReference>
<feature type="transmembrane region" description="Helical" evidence="1">
    <location>
        <begin position="65"/>
        <end position="87"/>
    </location>
</feature>
<evidence type="ECO:0000256" key="1">
    <source>
        <dbReference type="SAM" id="Phobius"/>
    </source>
</evidence>
<accession>A0A229UXW5</accession>
<proteinExistence type="predicted"/>
<dbReference type="Pfam" id="PF11085">
    <property type="entry name" value="YqhR"/>
    <property type="match status" value="1"/>
</dbReference>
<feature type="transmembrane region" description="Helical" evidence="1">
    <location>
        <begin position="99"/>
        <end position="122"/>
    </location>
</feature>
<dbReference type="RefSeq" id="WP_094013440.1">
    <property type="nucleotide sequence ID" value="NZ_NMQW01000002.1"/>
</dbReference>
<reference evidence="2 3" key="1">
    <citation type="submission" date="2017-07" db="EMBL/GenBank/DDBJ databases">
        <title>Genome sequencing and assembly of Paenibacillus rigui.</title>
        <authorList>
            <person name="Mayilraj S."/>
        </authorList>
    </citation>
    <scope>NUCLEOTIDE SEQUENCE [LARGE SCALE GENOMIC DNA]</scope>
    <source>
        <strain evidence="2 3">JCM 16352</strain>
    </source>
</reference>